<feature type="non-terminal residue" evidence="6">
    <location>
        <position position="203"/>
    </location>
</feature>
<evidence type="ECO:0000256" key="4">
    <source>
        <dbReference type="SAM" id="Phobius"/>
    </source>
</evidence>
<dbReference type="SUPFAM" id="SSF53067">
    <property type="entry name" value="Actin-like ATPase domain"/>
    <property type="match status" value="1"/>
</dbReference>
<proteinExistence type="inferred from homology"/>
<dbReference type="GO" id="GO:0005829">
    <property type="term" value="C:cytosol"/>
    <property type="evidence" value="ECO:0007669"/>
    <property type="project" value="TreeGrafter"/>
</dbReference>
<keyword evidence="7" id="KW-1185">Reference proteome</keyword>
<dbReference type="Gene3D" id="3.30.420.40">
    <property type="match status" value="1"/>
</dbReference>
<dbReference type="GO" id="GO:0005739">
    <property type="term" value="C:mitochondrion"/>
    <property type="evidence" value="ECO:0007669"/>
    <property type="project" value="TreeGrafter"/>
</dbReference>
<dbReference type="InterPro" id="IPR043129">
    <property type="entry name" value="ATPase_NBD"/>
</dbReference>
<dbReference type="GO" id="GO:0004340">
    <property type="term" value="F:glucokinase activity"/>
    <property type="evidence" value="ECO:0007669"/>
    <property type="project" value="TreeGrafter"/>
</dbReference>
<reference evidence="6 7" key="1">
    <citation type="journal article" date="2019" name="Genome Biol. Evol.">
        <title>Insights into the evolution of the New World diploid cottons (Gossypium, subgenus Houzingenia) based on genome sequencing.</title>
        <authorList>
            <person name="Grover C.E."/>
            <person name="Arick M.A. 2nd"/>
            <person name="Thrash A."/>
            <person name="Conover J.L."/>
            <person name="Sanders W.S."/>
            <person name="Peterson D.G."/>
            <person name="Frelichowski J.E."/>
            <person name="Scheffler J.A."/>
            <person name="Scheffler B.E."/>
            <person name="Wendel J.F."/>
        </authorList>
    </citation>
    <scope>NUCLEOTIDE SEQUENCE [LARGE SCALE GENOMIC DNA]</scope>
    <source>
        <strain evidence="6">27</strain>
        <tissue evidence="6">Leaf</tissue>
    </source>
</reference>
<dbReference type="GO" id="GO:0001678">
    <property type="term" value="P:intracellular glucose homeostasis"/>
    <property type="evidence" value="ECO:0007669"/>
    <property type="project" value="InterPro"/>
</dbReference>
<name>A0A7J8SR93_GOSDV</name>
<dbReference type="PANTHER" id="PTHR19443:SF85">
    <property type="entry name" value="HEXOKINASE-1"/>
    <property type="match status" value="1"/>
</dbReference>
<feature type="transmembrane region" description="Helical" evidence="4">
    <location>
        <begin position="6"/>
        <end position="24"/>
    </location>
</feature>
<dbReference type="InterPro" id="IPR022672">
    <property type="entry name" value="Hexokinase_N"/>
</dbReference>
<dbReference type="InterPro" id="IPR001312">
    <property type="entry name" value="Hexokinase"/>
</dbReference>
<keyword evidence="2 3" id="KW-0324">Glycolysis</keyword>
<dbReference type="EMBL" id="JABFAC010000011">
    <property type="protein sequence ID" value="MBA0628052.1"/>
    <property type="molecule type" value="Genomic_DNA"/>
</dbReference>
<dbReference type="GO" id="GO:0006096">
    <property type="term" value="P:glycolytic process"/>
    <property type="evidence" value="ECO:0007669"/>
    <property type="project" value="UniProtKB-KW"/>
</dbReference>
<dbReference type="GO" id="GO:0008865">
    <property type="term" value="F:fructokinase activity"/>
    <property type="evidence" value="ECO:0007669"/>
    <property type="project" value="TreeGrafter"/>
</dbReference>
<keyword evidence="3" id="KW-0547">Nucleotide-binding</keyword>
<dbReference type="Proteomes" id="UP000593561">
    <property type="component" value="Unassembled WGS sequence"/>
</dbReference>
<dbReference type="Pfam" id="PF00349">
    <property type="entry name" value="Hexokinase_1"/>
    <property type="match status" value="1"/>
</dbReference>
<dbReference type="Gene3D" id="3.40.367.20">
    <property type="match status" value="1"/>
</dbReference>
<dbReference type="PANTHER" id="PTHR19443">
    <property type="entry name" value="HEXOKINASE"/>
    <property type="match status" value="1"/>
</dbReference>
<keyword evidence="3" id="KW-0067">ATP-binding</keyword>
<evidence type="ECO:0000256" key="2">
    <source>
        <dbReference type="ARBA" id="ARBA00023152"/>
    </source>
</evidence>
<comment type="similarity">
    <text evidence="3">Belongs to the hexokinase family.</text>
</comment>
<dbReference type="GO" id="GO:0006006">
    <property type="term" value="P:glucose metabolic process"/>
    <property type="evidence" value="ECO:0007669"/>
    <property type="project" value="TreeGrafter"/>
</dbReference>
<dbReference type="PROSITE" id="PS00378">
    <property type="entry name" value="HEXOKINASE_1"/>
    <property type="match status" value="1"/>
</dbReference>
<sequence length="203" mass="22186">MGKVAVRVAVVCGVAVAVTAAVVVHRKMKKLGKWEKAMEIVKEFEEKCATPISKLRQVADAMLVEMHAGLASEGGSKLKMLISYVDNLPTGNEKGLFYALDLGGTNFRVLRLHLGGKGRGIISKQFEEVSIPRSLMTGTSDALFDFIVAELAKFVAQEGMDFELRPGRQRELGFTFSFPVLQSSISSGTLVRWTKGFSIEETV</sequence>
<accession>A0A7J8SR93</accession>
<evidence type="ECO:0000256" key="3">
    <source>
        <dbReference type="RuleBase" id="RU362007"/>
    </source>
</evidence>
<dbReference type="InterPro" id="IPR019807">
    <property type="entry name" value="Hexokinase_BS"/>
</dbReference>
<dbReference type="PROSITE" id="PS51748">
    <property type="entry name" value="HEXOKINASE_2"/>
    <property type="match status" value="1"/>
</dbReference>
<evidence type="ECO:0000259" key="5">
    <source>
        <dbReference type="Pfam" id="PF00349"/>
    </source>
</evidence>
<dbReference type="AlphaFoldDB" id="A0A7J8SR93"/>
<keyword evidence="4" id="KW-0812">Transmembrane</keyword>
<keyword evidence="4" id="KW-0472">Membrane</keyword>
<keyword evidence="3" id="KW-0418">Kinase</keyword>
<dbReference type="GO" id="GO:0005524">
    <property type="term" value="F:ATP binding"/>
    <property type="evidence" value="ECO:0007669"/>
    <property type="project" value="UniProtKB-UniRule"/>
</dbReference>
<keyword evidence="4" id="KW-1133">Transmembrane helix</keyword>
<gene>
    <name evidence="6" type="ORF">Godav_022835</name>
</gene>
<protein>
    <recommendedName>
        <fullName evidence="3">Phosphotransferase</fullName>
        <ecNumber evidence="3">2.7.1.-</ecNumber>
    </recommendedName>
</protein>
<keyword evidence="3" id="KW-0808">Transferase</keyword>
<feature type="domain" description="Hexokinase N-terminal" evidence="5">
    <location>
        <begin position="41"/>
        <end position="202"/>
    </location>
</feature>
<evidence type="ECO:0000256" key="1">
    <source>
        <dbReference type="ARBA" id="ARBA00004888"/>
    </source>
</evidence>
<comment type="caution">
    <text evidence="6">The sequence shown here is derived from an EMBL/GenBank/DDBJ whole genome shotgun (WGS) entry which is preliminary data.</text>
</comment>
<organism evidence="6 7">
    <name type="scientific">Gossypium davidsonii</name>
    <name type="common">Davidson's cotton</name>
    <name type="synonym">Gossypium klotzschianum subsp. davidsonii</name>
    <dbReference type="NCBI Taxonomy" id="34287"/>
    <lineage>
        <taxon>Eukaryota</taxon>
        <taxon>Viridiplantae</taxon>
        <taxon>Streptophyta</taxon>
        <taxon>Embryophyta</taxon>
        <taxon>Tracheophyta</taxon>
        <taxon>Spermatophyta</taxon>
        <taxon>Magnoliopsida</taxon>
        <taxon>eudicotyledons</taxon>
        <taxon>Gunneridae</taxon>
        <taxon>Pentapetalae</taxon>
        <taxon>rosids</taxon>
        <taxon>malvids</taxon>
        <taxon>Malvales</taxon>
        <taxon>Malvaceae</taxon>
        <taxon>Malvoideae</taxon>
        <taxon>Gossypium</taxon>
    </lineage>
</organism>
<dbReference type="EC" id="2.7.1.-" evidence="3"/>
<comment type="pathway">
    <text evidence="1">Carbohydrate degradation; glycolysis; D-glyceraldehyde 3-phosphate and glycerone phosphate from D-glucose: step 1/4.</text>
</comment>
<dbReference type="PRINTS" id="PR00475">
    <property type="entry name" value="HEXOKINASE"/>
</dbReference>
<dbReference type="GO" id="GO:0005536">
    <property type="term" value="F:D-glucose binding"/>
    <property type="evidence" value="ECO:0007669"/>
    <property type="project" value="InterPro"/>
</dbReference>
<evidence type="ECO:0000313" key="6">
    <source>
        <dbReference type="EMBL" id="MBA0628052.1"/>
    </source>
</evidence>
<evidence type="ECO:0000313" key="7">
    <source>
        <dbReference type="Proteomes" id="UP000593561"/>
    </source>
</evidence>